<organism evidence="4 5">
    <name type="scientific">Herbaspirillum rhizosphaerae</name>
    <dbReference type="NCBI Taxonomy" id="346179"/>
    <lineage>
        <taxon>Bacteria</taxon>
        <taxon>Pseudomonadati</taxon>
        <taxon>Pseudomonadota</taxon>
        <taxon>Betaproteobacteria</taxon>
        <taxon>Burkholderiales</taxon>
        <taxon>Oxalobacteraceae</taxon>
        <taxon>Herbaspirillum</taxon>
    </lineage>
</organism>
<dbReference type="InterPro" id="IPR008927">
    <property type="entry name" value="6-PGluconate_DH-like_C_sf"/>
</dbReference>
<dbReference type="InterPro" id="IPR050988">
    <property type="entry name" value="Mannitol_DH/Oxidoreductase"/>
</dbReference>
<reference evidence="4 5" key="1">
    <citation type="journal article" date="2024" name="Chem. Sci.">
        <title>Discovery of megapolipeptins by genome mining of a Burkholderiales bacteria collection.</title>
        <authorList>
            <person name="Paulo B.S."/>
            <person name="Recchia M.J.J."/>
            <person name="Lee S."/>
            <person name="Fergusson C.H."/>
            <person name="Romanowski S.B."/>
            <person name="Hernandez A."/>
            <person name="Krull N."/>
            <person name="Liu D.Y."/>
            <person name="Cavanagh H."/>
            <person name="Bos A."/>
            <person name="Gray C.A."/>
            <person name="Murphy B.T."/>
            <person name="Linington R.G."/>
            <person name="Eustaquio A.S."/>
        </authorList>
    </citation>
    <scope>NUCLEOTIDE SEQUENCE [LARGE SCALE GENOMIC DNA]</scope>
    <source>
        <strain evidence="4 5">RL21-008-BIB-B</strain>
    </source>
</reference>
<dbReference type="PRINTS" id="PR00084">
    <property type="entry name" value="MTLDHDRGNASE"/>
</dbReference>
<dbReference type="PANTHER" id="PTHR43362:SF1">
    <property type="entry name" value="MANNITOL DEHYDROGENASE 2-RELATED"/>
    <property type="match status" value="1"/>
</dbReference>
<dbReference type="Gene3D" id="1.10.1040.10">
    <property type="entry name" value="N-(1-d-carboxylethyl)-l-norvaline Dehydrogenase, domain 2"/>
    <property type="match status" value="1"/>
</dbReference>
<name>A0ABW8Z7J5_9BURK</name>
<dbReference type="SUPFAM" id="SSF51735">
    <property type="entry name" value="NAD(P)-binding Rossmann-fold domains"/>
    <property type="match status" value="1"/>
</dbReference>
<evidence type="ECO:0000256" key="1">
    <source>
        <dbReference type="ARBA" id="ARBA00023002"/>
    </source>
</evidence>
<dbReference type="Gene3D" id="3.40.50.720">
    <property type="entry name" value="NAD(P)-binding Rossmann-like Domain"/>
    <property type="match status" value="1"/>
</dbReference>
<feature type="domain" description="Mannitol dehydrogenase N-terminal" evidence="2">
    <location>
        <begin position="28"/>
        <end position="273"/>
    </location>
</feature>
<dbReference type="Proteomes" id="UP001629214">
    <property type="component" value="Unassembled WGS sequence"/>
</dbReference>
<keyword evidence="5" id="KW-1185">Reference proteome</keyword>
<dbReference type="InterPro" id="IPR013131">
    <property type="entry name" value="Mannitol_DH_N"/>
</dbReference>
<sequence length="498" mass="54769">MKLNKQTLAQASKQATLPTYDRTALLPGIVHLGLGAFHRAHQAVYTDTVLAEGDLRWGIVGVSLRSPDTRDALAPQDNLYTLGIRGEGEQLRIIGSIIDTLVAPESPATVLAAMSHPHCHIVSLTVTEKGYCHDPATNTLRFDHPDIAHDLAHTDAPRSAIGFIVRALEKRRDAGLPPFTVLSCDNLPSNGNTSRALVLAFAERIDTELSKWISQHGAFPNSMVDRIVPKTTDEDRTAITARLTVDDAWPVVTEPFSQWVIEDRFAGPRPAWEQAGATMVDEAEPYEHAKLRMLNGSHSSLAYLGSLAGYVTVDQAIRDDGLRGFIERMMTEEIAPTLQRPGLDDYRDELVARFRNPALKHRLQQIAMDGSQKLPQRLLGTIRARLDAGLPCERLCFAVAGWMRYLRAEDEAGRAYPISDPLADTLQAAAGITDISQRVDALLAIEAVFGNDLAMRIEFVSVVKGFLRRIEEEGVLQALGKIDAKNVHDFLSSPTKNV</sequence>
<feature type="domain" description="Mannitol dehydrogenase C-terminal" evidence="3">
    <location>
        <begin position="284"/>
        <end position="465"/>
    </location>
</feature>
<dbReference type="Pfam" id="PF08125">
    <property type="entry name" value="Mannitol_dh_C"/>
    <property type="match status" value="1"/>
</dbReference>
<dbReference type="RefSeq" id="WP_408167990.1">
    <property type="nucleotide sequence ID" value="NZ_JAQQFR010000006.1"/>
</dbReference>
<evidence type="ECO:0000259" key="3">
    <source>
        <dbReference type="Pfam" id="PF08125"/>
    </source>
</evidence>
<proteinExistence type="predicted"/>
<dbReference type="PANTHER" id="PTHR43362">
    <property type="entry name" value="MANNITOL DEHYDROGENASE DSF1-RELATED"/>
    <property type="match status" value="1"/>
</dbReference>
<dbReference type="Pfam" id="PF01232">
    <property type="entry name" value="Mannitol_dh"/>
    <property type="match status" value="1"/>
</dbReference>
<protein>
    <submittedName>
        <fullName evidence="4">Mannitol dehydrogenase family protein</fullName>
    </submittedName>
</protein>
<dbReference type="InterPro" id="IPR000669">
    <property type="entry name" value="Mannitol_DH"/>
</dbReference>
<dbReference type="InterPro" id="IPR036291">
    <property type="entry name" value="NAD(P)-bd_dom_sf"/>
</dbReference>
<dbReference type="InterPro" id="IPR013328">
    <property type="entry name" value="6PGD_dom2"/>
</dbReference>
<evidence type="ECO:0000259" key="2">
    <source>
        <dbReference type="Pfam" id="PF01232"/>
    </source>
</evidence>
<evidence type="ECO:0000313" key="4">
    <source>
        <dbReference type="EMBL" id="MFL9879007.1"/>
    </source>
</evidence>
<dbReference type="SUPFAM" id="SSF48179">
    <property type="entry name" value="6-phosphogluconate dehydrogenase C-terminal domain-like"/>
    <property type="match status" value="1"/>
</dbReference>
<dbReference type="InterPro" id="IPR013118">
    <property type="entry name" value="Mannitol_DH_C"/>
</dbReference>
<comment type="caution">
    <text evidence="4">The sequence shown here is derived from an EMBL/GenBank/DDBJ whole genome shotgun (WGS) entry which is preliminary data.</text>
</comment>
<dbReference type="EMBL" id="JAQQFR010000006">
    <property type="protein sequence ID" value="MFL9879007.1"/>
    <property type="molecule type" value="Genomic_DNA"/>
</dbReference>
<evidence type="ECO:0000313" key="5">
    <source>
        <dbReference type="Proteomes" id="UP001629214"/>
    </source>
</evidence>
<accession>A0ABW8Z7J5</accession>
<gene>
    <name evidence="4" type="ORF">PQR63_11470</name>
</gene>
<keyword evidence="1" id="KW-0560">Oxidoreductase</keyword>